<gene>
    <name evidence="2" type="ORF">GGR44_001740</name>
</gene>
<protein>
    <submittedName>
        <fullName evidence="2">Uncharacterized protein</fullName>
    </submittedName>
</protein>
<dbReference type="Proteomes" id="UP000552757">
    <property type="component" value="Unassembled WGS sequence"/>
</dbReference>
<keyword evidence="1" id="KW-0472">Membrane</keyword>
<reference evidence="2 3" key="1">
    <citation type="submission" date="2020-08" db="EMBL/GenBank/DDBJ databases">
        <title>Genomic Encyclopedia of Type Strains, Phase IV (KMG-IV): sequencing the most valuable type-strain genomes for metagenomic binning, comparative biology and taxonomic classification.</title>
        <authorList>
            <person name="Goeker M."/>
        </authorList>
    </citation>
    <scope>NUCLEOTIDE SEQUENCE [LARGE SCALE GENOMIC DNA]</scope>
    <source>
        <strain evidence="2 3">DSM 29348</strain>
    </source>
</reference>
<feature type="transmembrane region" description="Helical" evidence="1">
    <location>
        <begin position="21"/>
        <end position="41"/>
    </location>
</feature>
<dbReference type="AlphaFoldDB" id="A0A7W6GN96"/>
<evidence type="ECO:0000313" key="3">
    <source>
        <dbReference type="Proteomes" id="UP000552757"/>
    </source>
</evidence>
<dbReference type="RefSeq" id="WP_183955141.1">
    <property type="nucleotide sequence ID" value="NZ_JACIEB010000003.1"/>
</dbReference>
<evidence type="ECO:0000313" key="2">
    <source>
        <dbReference type="EMBL" id="MBB3982081.1"/>
    </source>
</evidence>
<sequence length="45" mass="4878">MTPEELEQIRARQKSRSIVTGLLLGALVILFFAITLAKIGASHAI</sequence>
<comment type="caution">
    <text evidence="2">The sequence shown here is derived from an EMBL/GenBank/DDBJ whole genome shotgun (WGS) entry which is preliminary data.</text>
</comment>
<name>A0A7W6GN96_9SPHN</name>
<organism evidence="2 3">
    <name type="scientific">Sphingobium fontiphilum</name>
    <dbReference type="NCBI Taxonomy" id="944425"/>
    <lineage>
        <taxon>Bacteria</taxon>
        <taxon>Pseudomonadati</taxon>
        <taxon>Pseudomonadota</taxon>
        <taxon>Alphaproteobacteria</taxon>
        <taxon>Sphingomonadales</taxon>
        <taxon>Sphingomonadaceae</taxon>
        <taxon>Sphingobium</taxon>
    </lineage>
</organism>
<evidence type="ECO:0000256" key="1">
    <source>
        <dbReference type="SAM" id="Phobius"/>
    </source>
</evidence>
<keyword evidence="1" id="KW-1133">Transmembrane helix</keyword>
<accession>A0A7W6GN96</accession>
<proteinExistence type="predicted"/>
<keyword evidence="1" id="KW-0812">Transmembrane</keyword>
<dbReference type="EMBL" id="JACIEB010000003">
    <property type="protein sequence ID" value="MBB3982081.1"/>
    <property type="molecule type" value="Genomic_DNA"/>
</dbReference>
<keyword evidence="3" id="KW-1185">Reference proteome</keyword>